<feature type="compositionally biased region" description="Basic and acidic residues" evidence="1">
    <location>
        <begin position="39"/>
        <end position="51"/>
    </location>
</feature>
<keyword evidence="3" id="KW-1185">Reference proteome</keyword>
<gene>
    <name evidence="2" type="ORF">ECPE_LOCUS322</name>
</gene>
<reference evidence="2 3" key="2">
    <citation type="submission" date="2018-11" db="EMBL/GenBank/DDBJ databases">
        <authorList>
            <consortium name="Pathogen Informatics"/>
        </authorList>
    </citation>
    <scope>NUCLEOTIDE SEQUENCE [LARGE SCALE GENOMIC DNA]</scope>
    <source>
        <strain evidence="2 3">Egypt</strain>
    </source>
</reference>
<reference evidence="4" key="1">
    <citation type="submission" date="2016-06" db="UniProtKB">
        <authorList>
            <consortium name="WormBaseParasite"/>
        </authorList>
    </citation>
    <scope>IDENTIFICATION</scope>
</reference>
<accession>A0A183A037</accession>
<dbReference type="Proteomes" id="UP000272942">
    <property type="component" value="Unassembled WGS sequence"/>
</dbReference>
<sequence length="153" mass="15043">MMPQTTTIVPDIDEREESEEPQKHTQKPTPVLKCFLEQEDNKTPVETEIIRKYPQKPHRVNGPDNGKPKEGDGENLYGGYGPNGGNAGGPTDNGGGGPGGYGPNGRGPNGGNGGGPTDNGGGGPGGYGPNGGGPNGGNGGGPTDNGGGGPGGG</sequence>
<organism evidence="4">
    <name type="scientific">Echinostoma caproni</name>
    <dbReference type="NCBI Taxonomy" id="27848"/>
    <lineage>
        <taxon>Eukaryota</taxon>
        <taxon>Metazoa</taxon>
        <taxon>Spiralia</taxon>
        <taxon>Lophotrochozoa</taxon>
        <taxon>Platyhelminthes</taxon>
        <taxon>Trematoda</taxon>
        <taxon>Digenea</taxon>
        <taxon>Plagiorchiida</taxon>
        <taxon>Echinostomata</taxon>
        <taxon>Echinostomatoidea</taxon>
        <taxon>Echinostomatidae</taxon>
        <taxon>Echinostoma</taxon>
    </lineage>
</organism>
<evidence type="ECO:0000313" key="3">
    <source>
        <dbReference type="Proteomes" id="UP000272942"/>
    </source>
</evidence>
<dbReference type="EMBL" id="UZAN01001031">
    <property type="protein sequence ID" value="VDP21511.1"/>
    <property type="molecule type" value="Genomic_DNA"/>
</dbReference>
<evidence type="ECO:0000313" key="2">
    <source>
        <dbReference type="EMBL" id="VDP21511.1"/>
    </source>
</evidence>
<feature type="compositionally biased region" description="Gly residues" evidence="1">
    <location>
        <begin position="76"/>
        <end position="153"/>
    </location>
</feature>
<evidence type="ECO:0000313" key="4">
    <source>
        <dbReference type="WBParaSite" id="ECPE_0000032101-mRNA-1"/>
    </source>
</evidence>
<dbReference type="WBParaSite" id="ECPE_0000032101-mRNA-1">
    <property type="protein sequence ID" value="ECPE_0000032101-mRNA-1"/>
    <property type="gene ID" value="ECPE_0000032101"/>
</dbReference>
<proteinExistence type="predicted"/>
<feature type="region of interest" description="Disordered" evidence="1">
    <location>
        <begin position="1"/>
        <end position="153"/>
    </location>
</feature>
<protein>
    <submittedName>
        <fullName evidence="2 4">Uncharacterized protein</fullName>
    </submittedName>
</protein>
<evidence type="ECO:0000256" key="1">
    <source>
        <dbReference type="SAM" id="MobiDB-lite"/>
    </source>
</evidence>
<dbReference type="AlphaFoldDB" id="A0A183A037"/>
<name>A0A183A037_9TREM</name>